<comment type="caution">
    <text evidence="1">The sequence shown here is derived from an EMBL/GenBank/DDBJ whole genome shotgun (WGS) entry which is preliminary data.</text>
</comment>
<accession>A0ABQ2F1D8</accession>
<proteinExistence type="predicted"/>
<organism evidence="1 2">
    <name type="scientific">Deinococcus malanensis</name>
    <dbReference type="NCBI Taxonomy" id="1706855"/>
    <lineage>
        <taxon>Bacteria</taxon>
        <taxon>Thermotogati</taxon>
        <taxon>Deinococcota</taxon>
        <taxon>Deinococci</taxon>
        <taxon>Deinococcales</taxon>
        <taxon>Deinococcaceae</taxon>
        <taxon>Deinococcus</taxon>
    </lineage>
</organism>
<keyword evidence="2" id="KW-1185">Reference proteome</keyword>
<dbReference type="Proteomes" id="UP000647587">
    <property type="component" value="Unassembled WGS sequence"/>
</dbReference>
<reference evidence="2" key="1">
    <citation type="journal article" date="2019" name="Int. J. Syst. Evol. Microbiol.">
        <title>The Global Catalogue of Microorganisms (GCM) 10K type strain sequencing project: providing services to taxonomists for standard genome sequencing and annotation.</title>
        <authorList>
            <consortium name="The Broad Institute Genomics Platform"/>
            <consortium name="The Broad Institute Genome Sequencing Center for Infectious Disease"/>
            <person name="Wu L."/>
            <person name="Ma J."/>
        </authorList>
    </citation>
    <scope>NUCLEOTIDE SEQUENCE [LARGE SCALE GENOMIC DNA]</scope>
    <source>
        <strain evidence="2">JCM 30331</strain>
    </source>
</reference>
<sequence length="98" mass="10596">MPTSRVAHQRDEAPVGQLTGALNNLLDHYGREGHRVLRILAQEPRYPALSPCSMPGAAATVRGWNEPSHPGSPPHPALAYEALVTQLAVLTDVHTCTR</sequence>
<name>A0ABQ2F1D8_9DEIO</name>
<dbReference type="EMBL" id="BMPP01000026">
    <property type="protein sequence ID" value="GGK41173.1"/>
    <property type="molecule type" value="Genomic_DNA"/>
</dbReference>
<dbReference type="RefSeq" id="WP_189011746.1">
    <property type="nucleotide sequence ID" value="NZ_BMPP01000026.1"/>
</dbReference>
<protein>
    <submittedName>
        <fullName evidence="1">Uncharacterized protein</fullName>
    </submittedName>
</protein>
<evidence type="ECO:0000313" key="1">
    <source>
        <dbReference type="EMBL" id="GGK41173.1"/>
    </source>
</evidence>
<evidence type="ECO:0000313" key="2">
    <source>
        <dbReference type="Proteomes" id="UP000647587"/>
    </source>
</evidence>
<gene>
    <name evidence="1" type="ORF">GCM10008955_38720</name>
</gene>